<gene>
    <name evidence="2" type="primary">EOG090X020Z</name>
</gene>
<accession>A0A4Y7NLF7</accession>
<protein>
    <submittedName>
        <fullName evidence="2">EOG090X020Z</fullName>
    </submittedName>
</protein>
<name>A0A4Y7NLF7_9CRUS</name>
<dbReference type="InterPro" id="IPR050242">
    <property type="entry name" value="JAMM_MPN+_peptidase_M67A"/>
</dbReference>
<dbReference type="Pfam" id="PF18755">
    <property type="entry name" value="RAMA"/>
    <property type="match status" value="1"/>
</dbReference>
<dbReference type="SUPFAM" id="SSF102712">
    <property type="entry name" value="JAB1/MPN domain"/>
    <property type="match status" value="1"/>
</dbReference>
<dbReference type="InterPro" id="IPR037518">
    <property type="entry name" value="MPN"/>
</dbReference>
<dbReference type="PANTHER" id="PTHR10410">
    <property type="entry name" value="EUKARYOTIC TRANSLATION INITIATION FACTOR 3 -RELATED"/>
    <property type="match status" value="1"/>
</dbReference>
<dbReference type="GO" id="GO:0008237">
    <property type="term" value="F:metallopeptidase activity"/>
    <property type="evidence" value="ECO:0007669"/>
    <property type="project" value="InterPro"/>
</dbReference>
<evidence type="ECO:0000259" key="1">
    <source>
        <dbReference type="PROSITE" id="PS50249"/>
    </source>
</evidence>
<dbReference type="AlphaFoldDB" id="A0A4Y7NLF7"/>
<dbReference type="InterPro" id="IPR040843">
    <property type="entry name" value="RAMA"/>
</dbReference>
<dbReference type="PROSITE" id="PS50249">
    <property type="entry name" value="MPN"/>
    <property type="match status" value="1"/>
</dbReference>
<sequence length="490" mass="54822">MMEASEDSSVSDQADPHYLQKVTETVGQTNTNSEQSNNIHEVIIPVVDPEIEGEENMDCNEDEELGEKKSKTAGGFTGRGVTLQMLLEDNILQPKEGAMSLEYMGQKFNGDLLADGKIFSAEVQEVFSSPSAWALRCKKIVNPEQKYGCGWSSVRYCGRPLDVYKNQWMKKRRLEQVSDNLTIDDCNVSTHEPITVDPELENDSVIKANTSDRQIVKHETLGIRTSIEDPNMLVETISFATAGKLQPFLISLHTAALVVMDVHCSLTRSEVVGYLAGSWDMNTNTLTIKQAFPCLSRLADSRSGQATEVKIAQSMENSGLSLVGWYHSHPMVPPTPTVQDIDTQLEYQLKLKGTGEQGYRPCVAMISSPFHQMDSNPANSPSHMICYWVSPPAESRPLELGRPMAMQYNVVYDASIRDEVVPKLEACLKFYQDAPDRTNFDESWIVQKVQVYEKMKSYAVSKIPCFSPAKQSTLISLTRKLFSHKTVRHC</sequence>
<proteinExistence type="evidence at transcript level"/>
<dbReference type="Pfam" id="PF01398">
    <property type="entry name" value="JAB"/>
    <property type="match status" value="1"/>
</dbReference>
<dbReference type="EMBL" id="LR024480">
    <property type="protein sequence ID" value="SVE94099.1"/>
    <property type="molecule type" value="mRNA"/>
</dbReference>
<organism evidence="2">
    <name type="scientific">Simocephalus serrulatus</name>
    <dbReference type="NCBI Taxonomy" id="117539"/>
    <lineage>
        <taxon>Eukaryota</taxon>
        <taxon>Metazoa</taxon>
        <taxon>Ecdysozoa</taxon>
        <taxon>Arthropoda</taxon>
        <taxon>Crustacea</taxon>
        <taxon>Branchiopoda</taxon>
        <taxon>Diplostraca</taxon>
        <taxon>Cladocera</taxon>
        <taxon>Anomopoda</taxon>
        <taxon>Daphniidae</taxon>
        <taxon>Simocephalus</taxon>
    </lineage>
</organism>
<dbReference type="InterPro" id="IPR000555">
    <property type="entry name" value="JAMM/MPN+_dom"/>
</dbReference>
<dbReference type="CDD" id="cd08067">
    <property type="entry name" value="MPN_2A_DUB"/>
    <property type="match status" value="1"/>
</dbReference>
<feature type="domain" description="MPN" evidence="1">
    <location>
        <begin position="250"/>
        <end position="389"/>
    </location>
</feature>
<evidence type="ECO:0000313" key="2">
    <source>
        <dbReference type="EMBL" id="SVE94099.1"/>
    </source>
</evidence>
<dbReference type="Gene3D" id="3.40.140.10">
    <property type="entry name" value="Cytidine Deaminase, domain 2"/>
    <property type="match status" value="1"/>
</dbReference>
<reference evidence="2" key="1">
    <citation type="submission" date="2018-08" db="EMBL/GenBank/DDBJ databases">
        <authorList>
            <person name="Cornetti L."/>
        </authorList>
    </citation>
    <scope>NUCLEOTIDE SEQUENCE</scope>
    <source>
        <strain evidence="2">OM-SAIQ-clone2</strain>
    </source>
</reference>